<organism evidence="2 3">
    <name type="scientific">Perca fluviatilis</name>
    <name type="common">European perch</name>
    <dbReference type="NCBI Taxonomy" id="8168"/>
    <lineage>
        <taxon>Eukaryota</taxon>
        <taxon>Metazoa</taxon>
        <taxon>Chordata</taxon>
        <taxon>Craniata</taxon>
        <taxon>Vertebrata</taxon>
        <taxon>Euteleostomi</taxon>
        <taxon>Actinopterygii</taxon>
        <taxon>Neopterygii</taxon>
        <taxon>Teleostei</taxon>
        <taxon>Neoteleostei</taxon>
        <taxon>Acanthomorphata</taxon>
        <taxon>Eupercaria</taxon>
        <taxon>Perciformes</taxon>
        <taxon>Percoidei</taxon>
        <taxon>Percidae</taxon>
        <taxon>Percinae</taxon>
        <taxon>Perca</taxon>
    </lineage>
</organism>
<evidence type="ECO:0000313" key="2">
    <source>
        <dbReference type="EMBL" id="KAF1377751.1"/>
    </source>
</evidence>
<dbReference type="Proteomes" id="UP000465112">
    <property type="component" value="Chromosome 17"/>
</dbReference>
<feature type="signal peptide" evidence="1">
    <location>
        <begin position="1"/>
        <end position="22"/>
    </location>
</feature>
<reference evidence="2 3" key="1">
    <citation type="submission" date="2019-06" db="EMBL/GenBank/DDBJ databases">
        <title>A chromosome-scale genome assembly of the European perch, Perca fluviatilis.</title>
        <authorList>
            <person name="Roques C."/>
            <person name="Zahm M."/>
            <person name="Cabau C."/>
            <person name="Klopp C."/>
            <person name="Bouchez O."/>
            <person name="Donnadieu C."/>
            <person name="Kuhl H."/>
            <person name="Gislard M."/>
            <person name="Guendouz S."/>
            <person name="Journot L."/>
            <person name="Haffray P."/>
            <person name="Bestin A."/>
            <person name="Morvezen R."/>
            <person name="Feron R."/>
            <person name="Wen M."/>
            <person name="Jouanno E."/>
            <person name="Herpin A."/>
            <person name="Schartl M."/>
            <person name="Postlethwait J."/>
            <person name="Schaerlinger B."/>
            <person name="Chardard D."/>
            <person name="Lecocq T."/>
            <person name="Poncet C."/>
            <person name="Jaffrelo L."/>
            <person name="Lampietro C."/>
            <person name="Guiguen Y."/>
        </authorList>
    </citation>
    <scope>NUCLEOTIDE SEQUENCE [LARGE SCALE GENOMIC DNA]</scope>
    <source>
        <tissue evidence="2">Blood</tissue>
    </source>
</reference>
<protein>
    <recommendedName>
        <fullName evidence="4">Secreted protein</fullName>
    </recommendedName>
</protein>
<keyword evidence="1" id="KW-0732">Signal</keyword>
<evidence type="ECO:0000256" key="1">
    <source>
        <dbReference type="SAM" id="SignalP"/>
    </source>
</evidence>
<comment type="caution">
    <text evidence="2">The sequence shown here is derived from an EMBL/GenBank/DDBJ whole genome shotgun (WGS) entry which is preliminary data.</text>
</comment>
<evidence type="ECO:0008006" key="4">
    <source>
        <dbReference type="Google" id="ProtNLM"/>
    </source>
</evidence>
<dbReference type="AlphaFoldDB" id="A0A6A5DUE5"/>
<keyword evidence="3" id="KW-1185">Reference proteome</keyword>
<sequence length="66" mass="7452">MVSKETMVLLVLQVHLVPLVLPDYLVPLAPKELKVHRVKLDQRERLVQLALLALLAPPAMSYTRSP</sequence>
<feature type="chain" id="PRO_5025420197" description="Secreted protein" evidence="1">
    <location>
        <begin position="23"/>
        <end position="66"/>
    </location>
</feature>
<name>A0A6A5DUE5_PERFL</name>
<gene>
    <name evidence="2" type="ORF">PFLUV_G00204000</name>
</gene>
<proteinExistence type="predicted"/>
<evidence type="ECO:0000313" key="3">
    <source>
        <dbReference type="Proteomes" id="UP000465112"/>
    </source>
</evidence>
<accession>A0A6A5DUE5</accession>
<dbReference type="EMBL" id="VHII01000017">
    <property type="protein sequence ID" value="KAF1377751.1"/>
    <property type="molecule type" value="Genomic_DNA"/>
</dbReference>